<keyword evidence="4" id="KW-1185">Reference proteome</keyword>
<evidence type="ECO:0000256" key="2">
    <source>
        <dbReference type="SAM" id="SignalP"/>
    </source>
</evidence>
<gene>
    <name evidence="3" type="ORF">Vbra_14567</name>
</gene>
<dbReference type="InterPro" id="IPR003774">
    <property type="entry name" value="AlgH-like"/>
</dbReference>
<dbReference type="VEuPathDB" id="CryptoDB:Vbra_14567"/>
<evidence type="ECO:0000313" key="3">
    <source>
        <dbReference type="EMBL" id="CEM08043.1"/>
    </source>
</evidence>
<dbReference type="PhylomeDB" id="A0A0G4F736"/>
<protein>
    <submittedName>
        <fullName evidence="3">Uncharacterized protein</fullName>
    </submittedName>
</protein>
<dbReference type="PANTHER" id="PTHR31984:SF17">
    <property type="entry name" value="TRANSCRIPTIONAL REGULATOR"/>
    <property type="match status" value="1"/>
</dbReference>
<feature type="signal peptide" evidence="2">
    <location>
        <begin position="1"/>
        <end position="28"/>
    </location>
</feature>
<dbReference type="STRING" id="1169540.A0A0G4F736"/>
<dbReference type="EMBL" id="CDMY01000383">
    <property type="protein sequence ID" value="CEM08043.1"/>
    <property type="molecule type" value="Genomic_DNA"/>
</dbReference>
<dbReference type="OrthoDB" id="272750at2759"/>
<reference evidence="3 4" key="1">
    <citation type="submission" date="2014-11" db="EMBL/GenBank/DDBJ databases">
        <authorList>
            <person name="Zhu J."/>
            <person name="Qi W."/>
            <person name="Song R."/>
        </authorList>
    </citation>
    <scope>NUCLEOTIDE SEQUENCE [LARGE SCALE GENOMIC DNA]</scope>
</reference>
<dbReference type="PANTHER" id="PTHR31984">
    <property type="entry name" value="TRANSPORTER, PUTATIVE (DUF179)-RELATED"/>
    <property type="match status" value="1"/>
</dbReference>
<dbReference type="Gene3D" id="3.40.1740.10">
    <property type="entry name" value="VC0467-like"/>
    <property type="match status" value="1"/>
</dbReference>
<feature type="region of interest" description="Disordered" evidence="1">
    <location>
        <begin position="110"/>
        <end position="138"/>
    </location>
</feature>
<feature type="region of interest" description="Disordered" evidence="1">
    <location>
        <begin position="254"/>
        <end position="283"/>
    </location>
</feature>
<dbReference type="InParanoid" id="A0A0G4F736"/>
<dbReference type="SUPFAM" id="SSF143456">
    <property type="entry name" value="VC0467-like"/>
    <property type="match status" value="1"/>
</dbReference>
<dbReference type="Proteomes" id="UP000041254">
    <property type="component" value="Unassembled WGS sequence"/>
</dbReference>
<accession>A0A0G4F736</accession>
<organism evidence="3 4">
    <name type="scientific">Vitrella brassicaformis (strain CCMP3155)</name>
    <dbReference type="NCBI Taxonomy" id="1169540"/>
    <lineage>
        <taxon>Eukaryota</taxon>
        <taxon>Sar</taxon>
        <taxon>Alveolata</taxon>
        <taxon>Colpodellida</taxon>
        <taxon>Vitrellaceae</taxon>
        <taxon>Vitrella</taxon>
    </lineage>
</organism>
<dbReference type="Pfam" id="PF02622">
    <property type="entry name" value="DUF179"/>
    <property type="match status" value="1"/>
</dbReference>
<feature type="chain" id="PRO_5005188191" evidence="2">
    <location>
        <begin position="29"/>
        <end position="421"/>
    </location>
</feature>
<sequence>MGLLSSIASHLSISSLLLMLSSLGWSSAFVPSYRPSWLLDRRRFAPIPRRHEADESVSQRSVIRVDSRLLQRLRRHAVSSDDSAADESNTDDWRSFRARLVAGGLEFGNDTQTQMAVPPPTAAATAPPPSPSPSPETIDDEEAAARELLSALEEGEPMDGTEVESLGRTWEGATTPMMGGGPTWAHELPMPEKGCLLLACPGKFPFQQYFNRAVVFITDYGDSTPYTCGIILNRPTEFTLGELMKGVRRVSYDGAAGSEDEADEQQGVPGGSGEMEDPLDDKGKRGLEVFNANTLYMGGDVGRRGLMGDALIMMHPHGTIRGARKVIDEVYVGGDVEECVKMIQTGKAEASDFKFFRRYCAWAPNQLESEVQRGVWYVAACDKDTLLSNYPSPEQPTALWKAILRRMGERNSKYRLIAGDG</sequence>
<evidence type="ECO:0000313" key="4">
    <source>
        <dbReference type="Proteomes" id="UP000041254"/>
    </source>
</evidence>
<evidence type="ECO:0000256" key="1">
    <source>
        <dbReference type="SAM" id="MobiDB-lite"/>
    </source>
</evidence>
<dbReference type="AlphaFoldDB" id="A0A0G4F736"/>
<feature type="compositionally biased region" description="Pro residues" evidence="1">
    <location>
        <begin position="117"/>
        <end position="134"/>
    </location>
</feature>
<name>A0A0G4F736_VITBC</name>
<keyword evidence="2" id="KW-0732">Signal</keyword>
<proteinExistence type="predicted"/>